<dbReference type="Proteomes" id="UP001596220">
    <property type="component" value="Unassembled WGS sequence"/>
</dbReference>
<accession>A0ABW1PJ12</accession>
<dbReference type="PANTHER" id="PTHR35807">
    <property type="entry name" value="TRANSCRIPTIONAL REGULATOR REDD-RELATED"/>
    <property type="match status" value="1"/>
</dbReference>
<dbReference type="SMART" id="SM00862">
    <property type="entry name" value="Trans_reg_C"/>
    <property type="match status" value="1"/>
</dbReference>
<evidence type="ECO:0000313" key="7">
    <source>
        <dbReference type="EMBL" id="MFC6094792.1"/>
    </source>
</evidence>
<dbReference type="PANTHER" id="PTHR35807:SF1">
    <property type="entry name" value="TRANSCRIPTIONAL REGULATOR REDD"/>
    <property type="match status" value="1"/>
</dbReference>
<keyword evidence="2" id="KW-0805">Transcription regulation</keyword>
<protein>
    <submittedName>
        <fullName evidence="7">BTAD domain-containing putative transcriptional regulator</fullName>
    </submittedName>
</protein>
<comment type="similarity">
    <text evidence="1">Belongs to the AfsR/DnrI/RedD regulatory family.</text>
</comment>
<dbReference type="SMART" id="SM01043">
    <property type="entry name" value="BTAD"/>
    <property type="match status" value="1"/>
</dbReference>
<name>A0ABW1PJ12_9PSEU</name>
<dbReference type="SUPFAM" id="SSF48452">
    <property type="entry name" value="TPR-like"/>
    <property type="match status" value="1"/>
</dbReference>
<feature type="DNA-binding region" description="OmpR/PhoB-type" evidence="5">
    <location>
        <begin position="1"/>
        <end position="96"/>
    </location>
</feature>
<dbReference type="SUPFAM" id="SSF46894">
    <property type="entry name" value="C-terminal effector domain of the bipartite response regulators"/>
    <property type="match status" value="1"/>
</dbReference>
<keyword evidence="3 5" id="KW-0238">DNA-binding</keyword>
<sequence>MRVSVLGPLEVEEGNRDITPSAGKPRQLVALLALHAGEVVPLRGIVEELWGARPPGNPVQSVQTYVLNLRRTVDAAGGSWARARLTTRHTGYQLDLGPDELDVRRYERLAGAGRWALDQGDPERASVLLASALDVWRGPALVDVPVGGLLAGKARRLDESRLGVLEARIDADLRLGRHGRVLGELSELNARYPMHEAVCAQYMTALYRSGRKWQALEAFRALRGALVDELGLEPSRRVRRVHQAILNSDPALDAFDERAATA</sequence>
<dbReference type="InterPro" id="IPR001867">
    <property type="entry name" value="OmpR/PhoB-type_DNA-bd"/>
</dbReference>
<dbReference type="PROSITE" id="PS51755">
    <property type="entry name" value="OMPR_PHOB"/>
    <property type="match status" value="1"/>
</dbReference>
<evidence type="ECO:0000256" key="3">
    <source>
        <dbReference type="ARBA" id="ARBA00023125"/>
    </source>
</evidence>
<dbReference type="EMBL" id="JBHSQO010000075">
    <property type="protein sequence ID" value="MFC6094792.1"/>
    <property type="molecule type" value="Genomic_DNA"/>
</dbReference>
<dbReference type="InterPro" id="IPR011990">
    <property type="entry name" value="TPR-like_helical_dom_sf"/>
</dbReference>
<keyword evidence="8" id="KW-1185">Reference proteome</keyword>
<dbReference type="Gene3D" id="1.10.10.10">
    <property type="entry name" value="Winged helix-like DNA-binding domain superfamily/Winged helix DNA-binding domain"/>
    <property type="match status" value="1"/>
</dbReference>
<evidence type="ECO:0000313" key="8">
    <source>
        <dbReference type="Proteomes" id="UP001596220"/>
    </source>
</evidence>
<dbReference type="Gene3D" id="1.25.40.10">
    <property type="entry name" value="Tetratricopeptide repeat domain"/>
    <property type="match status" value="1"/>
</dbReference>
<feature type="domain" description="OmpR/PhoB-type" evidence="6">
    <location>
        <begin position="1"/>
        <end position="96"/>
    </location>
</feature>
<reference evidence="8" key="1">
    <citation type="journal article" date="2019" name="Int. J. Syst. Evol. Microbiol.">
        <title>The Global Catalogue of Microorganisms (GCM) 10K type strain sequencing project: providing services to taxonomists for standard genome sequencing and annotation.</title>
        <authorList>
            <consortium name="The Broad Institute Genomics Platform"/>
            <consortium name="The Broad Institute Genome Sequencing Center for Infectious Disease"/>
            <person name="Wu L."/>
            <person name="Ma J."/>
        </authorList>
    </citation>
    <scope>NUCLEOTIDE SEQUENCE [LARGE SCALE GENOMIC DNA]</scope>
    <source>
        <strain evidence="8">CGMCC 4.7246</strain>
    </source>
</reference>
<gene>
    <name evidence="7" type="ORF">ACFP3R_36490</name>
</gene>
<keyword evidence="4" id="KW-0804">Transcription</keyword>
<proteinExistence type="inferred from homology"/>
<evidence type="ECO:0000256" key="4">
    <source>
        <dbReference type="ARBA" id="ARBA00023163"/>
    </source>
</evidence>
<organism evidence="7 8">
    <name type="scientific">Saccharothrix lopnurensis</name>
    <dbReference type="NCBI Taxonomy" id="1670621"/>
    <lineage>
        <taxon>Bacteria</taxon>
        <taxon>Bacillati</taxon>
        <taxon>Actinomycetota</taxon>
        <taxon>Actinomycetes</taxon>
        <taxon>Pseudonocardiales</taxon>
        <taxon>Pseudonocardiaceae</taxon>
        <taxon>Saccharothrix</taxon>
    </lineage>
</organism>
<dbReference type="Pfam" id="PF00486">
    <property type="entry name" value="Trans_reg_C"/>
    <property type="match status" value="1"/>
</dbReference>
<dbReference type="InterPro" id="IPR036388">
    <property type="entry name" value="WH-like_DNA-bd_sf"/>
</dbReference>
<evidence type="ECO:0000256" key="2">
    <source>
        <dbReference type="ARBA" id="ARBA00023015"/>
    </source>
</evidence>
<evidence type="ECO:0000259" key="6">
    <source>
        <dbReference type="PROSITE" id="PS51755"/>
    </source>
</evidence>
<dbReference type="Pfam" id="PF03704">
    <property type="entry name" value="BTAD"/>
    <property type="match status" value="1"/>
</dbReference>
<evidence type="ECO:0000256" key="1">
    <source>
        <dbReference type="ARBA" id="ARBA00005820"/>
    </source>
</evidence>
<evidence type="ECO:0000256" key="5">
    <source>
        <dbReference type="PROSITE-ProRule" id="PRU01091"/>
    </source>
</evidence>
<comment type="caution">
    <text evidence="7">The sequence shown here is derived from an EMBL/GenBank/DDBJ whole genome shotgun (WGS) entry which is preliminary data.</text>
</comment>
<dbReference type="InterPro" id="IPR016032">
    <property type="entry name" value="Sig_transdc_resp-reg_C-effctor"/>
</dbReference>
<dbReference type="RefSeq" id="WP_380643386.1">
    <property type="nucleotide sequence ID" value="NZ_JBHSQO010000075.1"/>
</dbReference>
<dbReference type="InterPro" id="IPR051677">
    <property type="entry name" value="AfsR-DnrI-RedD_regulator"/>
</dbReference>
<dbReference type="InterPro" id="IPR005158">
    <property type="entry name" value="BTAD"/>
</dbReference>
<dbReference type="CDD" id="cd15831">
    <property type="entry name" value="BTAD"/>
    <property type="match status" value="1"/>
</dbReference>